<dbReference type="Gene3D" id="2.60.120.10">
    <property type="entry name" value="Jelly Rolls"/>
    <property type="match status" value="1"/>
</dbReference>
<comment type="caution">
    <text evidence="2">The sequence shown here is derived from an EMBL/GenBank/DDBJ whole genome shotgun (WGS) entry which is preliminary data.</text>
</comment>
<dbReference type="InterPro" id="IPR013096">
    <property type="entry name" value="Cupin_2"/>
</dbReference>
<evidence type="ECO:0000313" key="2">
    <source>
        <dbReference type="EMBL" id="RAK00075.1"/>
    </source>
</evidence>
<dbReference type="Proteomes" id="UP000248790">
    <property type="component" value="Unassembled WGS sequence"/>
</dbReference>
<sequence>MAHQGKEIYNPKTGQLIQFIKTRGDTNGEFLELISTYEPGSKEPLPHYHPHQDEYFDVLQGELSVRLNGNLQILKPGDQIHIQKNTVHAMWNATNDKSVVRWRTVPALDTEHLLELNAGLVNDGKTNKDGVPNLLQVALMMMHYNHVFRLAQPPYPVQRVIFMLLTPVARLMGYKPYYKKYLD</sequence>
<name>A0A327X3B4_LARAB</name>
<dbReference type="SUPFAM" id="SSF51182">
    <property type="entry name" value="RmlC-like cupins"/>
    <property type="match status" value="1"/>
</dbReference>
<protein>
    <submittedName>
        <fullName evidence="2">Cupin domain-containing protein</fullName>
    </submittedName>
</protein>
<dbReference type="OrthoDB" id="72027at2"/>
<dbReference type="InterPro" id="IPR053146">
    <property type="entry name" value="QDO-like"/>
</dbReference>
<dbReference type="InterPro" id="IPR014710">
    <property type="entry name" value="RmlC-like_jellyroll"/>
</dbReference>
<accession>A0A327X3B4</accession>
<proteinExistence type="predicted"/>
<dbReference type="AlphaFoldDB" id="A0A327X3B4"/>
<organism evidence="2 3">
    <name type="scientific">Larkinella arboricola</name>
    <dbReference type="NCBI Taxonomy" id="643671"/>
    <lineage>
        <taxon>Bacteria</taxon>
        <taxon>Pseudomonadati</taxon>
        <taxon>Bacteroidota</taxon>
        <taxon>Cytophagia</taxon>
        <taxon>Cytophagales</taxon>
        <taxon>Spirosomataceae</taxon>
        <taxon>Larkinella</taxon>
    </lineage>
</organism>
<dbReference type="PANTHER" id="PTHR36440">
    <property type="entry name" value="PUTATIVE (AFU_ORTHOLOGUE AFUA_8G07350)-RELATED"/>
    <property type="match status" value="1"/>
</dbReference>
<evidence type="ECO:0000259" key="1">
    <source>
        <dbReference type="Pfam" id="PF07883"/>
    </source>
</evidence>
<dbReference type="PANTHER" id="PTHR36440:SF1">
    <property type="entry name" value="PUTATIVE (AFU_ORTHOLOGUE AFUA_8G07350)-RELATED"/>
    <property type="match status" value="1"/>
</dbReference>
<keyword evidence="3" id="KW-1185">Reference proteome</keyword>
<reference evidence="2 3" key="1">
    <citation type="submission" date="2018-06" db="EMBL/GenBank/DDBJ databases">
        <title>Genomic Encyclopedia of Archaeal and Bacterial Type Strains, Phase II (KMG-II): from individual species to whole genera.</title>
        <authorList>
            <person name="Goeker M."/>
        </authorList>
    </citation>
    <scope>NUCLEOTIDE SEQUENCE [LARGE SCALE GENOMIC DNA]</scope>
    <source>
        <strain evidence="2 3">DSM 21851</strain>
    </source>
</reference>
<dbReference type="InterPro" id="IPR011051">
    <property type="entry name" value="RmlC_Cupin_sf"/>
</dbReference>
<gene>
    <name evidence="2" type="ORF">LX87_01773</name>
</gene>
<dbReference type="Pfam" id="PF07883">
    <property type="entry name" value="Cupin_2"/>
    <property type="match status" value="1"/>
</dbReference>
<evidence type="ECO:0000313" key="3">
    <source>
        <dbReference type="Proteomes" id="UP000248790"/>
    </source>
</evidence>
<feature type="domain" description="Cupin type-2" evidence="1">
    <location>
        <begin position="35"/>
        <end position="97"/>
    </location>
</feature>
<dbReference type="EMBL" id="QLMC01000002">
    <property type="protein sequence ID" value="RAK00075.1"/>
    <property type="molecule type" value="Genomic_DNA"/>
</dbReference>
<dbReference type="RefSeq" id="WP_111627848.1">
    <property type="nucleotide sequence ID" value="NZ_QLMC01000002.1"/>
</dbReference>